<dbReference type="EMBL" id="UZAM01014495">
    <property type="protein sequence ID" value="VDP34294.1"/>
    <property type="molecule type" value="Genomic_DNA"/>
</dbReference>
<reference evidence="1 2" key="2">
    <citation type="submission" date="2018-11" db="EMBL/GenBank/DDBJ databases">
        <authorList>
            <consortium name="Pathogen Informatics"/>
        </authorList>
    </citation>
    <scope>NUCLEOTIDE SEQUENCE [LARGE SCALE GENOMIC DNA]</scope>
</reference>
<gene>
    <name evidence="1" type="ORF">SBAD_LOCUS10739</name>
</gene>
<sequence>MNERFISWYPSIAHFPDLPFRRRTTWRRGERISRCSRGPKYGRSPLGWWAVISSGQMCVEISRSSVGPGYPCWTMDNRGERSHGDGFVGV</sequence>
<dbReference type="AlphaFoldDB" id="A0A183J4E1"/>
<protein>
    <submittedName>
        <fullName evidence="1 3">Uncharacterized protein</fullName>
    </submittedName>
</protein>
<evidence type="ECO:0000313" key="1">
    <source>
        <dbReference type="EMBL" id="VDP34294.1"/>
    </source>
</evidence>
<proteinExistence type="predicted"/>
<evidence type="ECO:0000313" key="2">
    <source>
        <dbReference type="Proteomes" id="UP000270296"/>
    </source>
</evidence>
<evidence type="ECO:0000313" key="3">
    <source>
        <dbReference type="WBParaSite" id="SBAD_0001111501-mRNA-1"/>
    </source>
</evidence>
<keyword evidence="2" id="KW-1185">Reference proteome</keyword>
<reference evidence="3" key="1">
    <citation type="submission" date="2016-06" db="UniProtKB">
        <authorList>
            <consortium name="WormBaseParasite"/>
        </authorList>
    </citation>
    <scope>IDENTIFICATION</scope>
</reference>
<name>A0A183J4E1_9BILA</name>
<dbReference type="Proteomes" id="UP000270296">
    <property type="component" value="Unassembled WGS sequence"/>
</dbReference>
<dbReference type="WBParaSite" id="SBAD_0001111501-mRNA-1">
    <property type="protein sequence ID" value="SBAD_0001111501-mRNA-1"/>
    <property type="gene ID" value="SBAD_0001111501"/>
</dbReference>
<accession>A0A183J4E1</accession>
<organism evidence="3">
    <name type="scientific">Soboliphyme baturini</name>
    <dbReference type="NCBI Taxonomy" id="241478"/>
    <lineage>
        <taxon>Eukaryota</taxon>
        <taxon>Metazoa</taxon>
        <taxon>Ecdysozoa</taxon>
        <taxon>Nematoda</taxon>
        <taxon>Enoplea</taxon>
        <taxon>Dorylaimia</taxon>
        <taxon>Dioctophymatida</taxon>
        <taxon>Dioctophymatoidea</taxon>
        <taxon>Soboliphymatidae</taxon>
        <taxon>Soboliphyme</taxon>
    </lineage>
</organism>